<accession>A0A8E2DYE7</accession>
<evidence type="ECO:0000313" key="1">
    <source>
        <dbReference type="EMBL" id="OCK74001.1"/>
    </source>
</evidence>
<proteinExistence type="predicted"/>
<dbReference type="EMBL" id="KV745590">
    <property type="protein sequence ID" value="OCK74001.1"/>
    <property type="molecule type" value="Genomic_DNA"/>
</dbReference>
<dbReference type="Proteomes" id="UP000250266">
    <property type="component" value="Unassembled WGS sequence"/>
</dbReference>
<keyword evidence="2" id="KW-1185">Reference proteome</keyword>
<gene>
    <name evidence="1" type="ORF">K432DRAFT_430275</name>
</gene>
<reference evidence="1 2" key="1">
    <citation type="journal article" date="2016" name="Nat. Commun.">
        <title>Ectomycorrhizal ecology is imprinted in the genome of the dominant symbiotic fungus Cenococcum geophilum.</title>
        <authorList>
            <consortium name="DOE Joint Genome Institute"/>
            <person name="Peter M."/>
            <person name="Kohler A."/>
            <person name="Ohm R.A."/>
            <person name="Kuo A."/>
            <person name="Krutzmann J."/>
            <person name="Morin E."/>
            <person name="Arend M."/>
            <person name="Barry K.W."/>
            <person name="Binder M."/>
            <person name="Choi C."/>
            <person name="Clum A."/>
            <person name="Copeland A."/>
            <person name="Grisel N."/>
            <person name="Haridas S."/>
            <person name="Kipfer T."/>
            <person name="LaButti K."/>
            <person name="Lindquist E."/>
            <person name="Lipzen A."/>
            <person name="Maire R."/>
            <person name="Meier B."/>
            <person name="Mihaltcheva S."/>
            <person name="Molinier V."/>
            <person name="Murat C."/>
            <person name="Poggeler S."/>
            <person name="Quandt C.A."/>
            <person name="Sperisen C."/>
            <person name="Tritt A."/>
            <person name="Tisserant E."/>
            <person name="Crous P.W."/>
            <person name="Henrissat B."/>
            <person name="Nehls U."/>
            <person name="Egli S."/>
            <person name="Spatafora J.W."/>
            <person name="Grigoriev I.V."/>
            <person name="Martin F.M."/>
        </authorList>
    </citation>
    <scope>NUCLEOTIDE SEQUENCE [LARGE SCALE GENOMIC DNA]</scope>
    <source>
        <strain evidence="1 2">CBS 459.81</strain>
    </source>
</reference>
<organism evidence="1 2">
    <name type="scientific">Lepidopterella palustris CBS 459.81</name>
    <dbReference type="NCBI Taxonomy" id="1314670"/>
    <lineage>
        <taxon>Eukaryota</taxon>
        <taxon>Fungi</taxon>
        <taxon>Dikarya</taxon>
        <taxon>Ascomycota</taxon>
        <taxon>Pezizomycotina</taxon>
        <taxon>Dothideomycetes</taxon>
        <taxon>Pleosporomycetidae</taxon>
        <taxon>Mytilinidiales</taxon>
        <taxon>Argynnaceae</taxon>
        <taxon>Lepidopterella</taxon>
    </lineage>
</organism>
<sequence>MLERHFTSLNAVEESGTVIRQRMMSSELDLNLFKRSTVKDHVSLIISRLYSNLTLRRKFNLKGSVKFENHGNTLSPNTSIEEDMQQVRLSRNRRRRSPRLLAQASGSAEPAAALAATRPLQAVFNPYILGGVHGSRGWPRSVPTNSLHLHHHHGYLLTVHSFWKLLS</sequence>
<protein>
    <submittedName>
        <fullName evidence="1">Uncharacterized protein</fullName>
    </submittedName>
</protein>
<dbReference type="AlphaFoldDB" id="A0A8E2DYE7"/>
<dbReference type="OrthoDB" id="2156052at2759"/>
<name>A0A8E2DYE7_9PEZI</name>
<evidence type="ECO:0000313" key="2">
    <source>
        <dbReference type="Proteomes" id="UP000250266"/>
    </source>
</evidence>